<dbReference type="PROSITE" id="PS51383">
    <property type="entry name" value="YJEF_C_3"/>
    <property type="match status" value="1"/>
</dbReference>
<keyword evidence="3 6" id="KW-0521">NADP</keyword>
<keyword evidence="9" id="KW-1185">Reference proteome</keyword>
<dbReference type="AlphaFoldDB" id="A0A917B5W3"/>
<comment type="catalytic activity">
    <reaction evidence="6">
        <text>(6S)-NADHX + ADP = AMP + phosphate + NADH + H(+)</text>
        <dbReference type="Rhea" id="RHEA:32223"/>
        <dbReference type="ChEBI" id="CHEBI:15378"/>
        <dbReference type="ChEBI" id="CHEBI:43474"/>
        <dbReference type="ChEBI" id="CHEBI:57945"/>
        <dbReference type="ChEBI" id="CHEBI:64074"/>
        <dbReference type="ChEBI" id="CHEBI:456215"/>
        <dbReference type="ChEBI" id="CHEBI:456216"/>
        <dbReference type="EC" id="4.2.1.136"/>
    </reaction>
</comment>
<dbReference type="Proteomes" id="UP000598775">
    <property type="component" value="Unassembled WGS sequence"/>
</dbReference>
<dbReference type="GO" id="GO:0052856">
    <property type="term" value="F:NAD(P)HX epimerase activity"/>
    <property type="evidence" value="ECO:0007669"/>
    <property type="project" value="TreeGrafter"/>
</dbReference>
<comment type="caution">
    <text evidence="8">The sequence shown here is derived from an EMBL/GenBank/DDBJ whole genome shotgun (WGS) entry which is preliminary data.</text>
</comment>
<dbReference type="CDD" id="cd01171">
    <property type="entry name" value="YXKO-related"/>
    <property type="match status" value="1"/>
</dbReference>
<organism evidence="8 9">
    <name type="scientific">Subtercola lobariae</name>
    <dbReference type="NCBI Taxonomy" id="1588641"/>
    <lineage>
        <taxon>Bacteria</taxon>
        <taxon>Bacillati</taxon>
        <taxon>Actinomycetota</taxon>
        <taxon>Actinomycetes</taxon>
        <taxon>Micrococcales</taxon>
        <taxon>Microbacteriaceae</taxon>
        <taxon>Subtercola</taxon>
    </lineage>
</organism>
<keyword evidence="4 6" id="KW-0520">NAD</keyword>
<evidence type="ECO:0000256" key="2">
    <source>
        <dbReference type="ARBA" id="ARBA00022840"/>
    </source>
</evidence>
<feature type="binding site" evidence="6">
    <location>
        <position position="50"/>
    </location>
    <ligand>
        <name>(6S)-NADPHX</name>
        <dbReference type="ChEBI" id="CHEBI:64076"/>
    </ligand>
</feature>
<keyword evidence="5 6" id="KW-0456">Lyase</keyword>
<dbReference type="PANTHER" id="PTHR12592">
    <property type="entry name" value="ATP-DEPENDENT (S)-NAD(P)H-HYDRATE DEHYDRATASE FAMILY MEMBER"/>
    <property type="match status" value="1"/>
</dbReference>
<proteinExistence type="inferred from homology"/>
<evidence type="ECO:0000313" key="9">
    <source>
        <dbReference type="Proteomes" id="UP000598775"/>
    </source>
</evidence>
<feature type="binding site" evidence="6">
    <location>
        <position position="227"/>
    </location>
    <ligand>
        <name>AMP</name>
        <dbReference type="ChEBI" id="CHEBI:456215"/>
    </ligand>
</feature>
<dbReference type="GO" id="GO:0046496">
    <property type="term" value="P:nicotinamide nucleotide metabolic process"/>
    <property type="evidence" value="ECO:0007669"/>
    <property type="project" value="UniProtKB-UniRule"/>
</dbReference>
<dbReference type="InterPro" id="IPR017953">
    <property type="entry name" value="Carbohydrate_kinase_pred_CS"/>
</dbReference>
<comment type="similarity">
    <text evidence="6">Belongs to the NnrD/CARKD family.</text>
</comment>
<comment type="function">
    <text evidence="6">Catalyzes the dehydration of the S-form of NAD(P)HX at the expense of ADP, which is converted to AMP. Together with NAD(P)HX epimerase, which catalyzes the epimerization of the S- and R-forms, the enzyme allows the repair of both epimers of NAD(P)HX, a damaged form of NAD(P)H that is a result of enzymatic or heat-dependent hydration.</text>
</comment>
<dbReference type="PANTHER" id="PTHR12592:SF0">
    <property type="entry name" value="ATP-DEPENDENT (S)-NAD(P)H-HYDRATE DEHYDRATASE"/>
    <property type="match status" value="1"/>
</dbReference>
<evidence type="ECO:0000256" key="1">
    <source>
        <dbReference type="ARBA" id="ARBA00022741"/>
    </source>
</evidence>
<feature type="binding site" evidence="6">
    <location>
        <position position="146"/>
    </location>
    <ligand>
        <name>(6S)-NADPHX</name>
        <dbReference type="ChEBI" id="CHEBI:64076"/>
    </ligand>
</feature>
<name>A0A917B5W3_9MICO</name>
<evidence type="ECO:0000256" key="4">
    <source>
        <dbReference type="ARBA" id="ARBA00023027"/>
    </source>
</evidence>
<dbReference type="HAMAP" id="MF_01965">
    <property type="entry name" value="NADHX_dehydratase"/>
    <property type="match status" value="1"/>
</dbReference>
<evidence type="ECO:0000313" key="8">
    <source>
        <dbReference type="EMBL" id="GGF26030.1"/>
    </source>
</evidence>
<dbReference type="PROSITE" id="PS01050">
    <property type="entry name" value="YJEF_C_2"/>
    <property type="match status" value="1"/>
</dbReference>
<evidence type="ECO:0000256" key="5">
    <source>
        <dbReference type="ARBA" id="ARBA00023239"/>
    </source>
</evidence>
<evidence type="ECO:0000259" key="7">
    <source>
        <dbReference type="PROSITE" id="PS51383"/>
    </source>
</evidence>
<dbReference type="GO" id="GO:0052855">
    <property type="term" value="F:ADP-dependent NAD(P)H-hydrate dehydratase activity"/>
    <property type="evidence" value="ECO:0007669"/>
    <property type="project" value="UniProtKB-UniRule"/>
</dbReference>
<comment type="cofactor">
    <cofactor evidence="6">
        <name>Mg(2+)</name>
        <dbReference type="ChEBI" id="CHEBI:18420"/>
    </cofactor>
</comment>
<feature type="binding site" evidence="6">
    <location>
        <begin position="188"/>
        <end position="192"/>
    </location>
    <ligand>
        <name>AMP</name>
        <dbReference type="ChEBI" id="CHEBI:456215"/>
    </ligand>
</feature>
<protein>
    <recommendedName>
        <fullName evidence="6">ADP-dependent (S)-NAD(P)H-hydrate dehydratase</fullName>
        <ecNumber evidence="6">4.2.1.136</ecNumber>
    </recommendedName>
    <alternativeName>
        <fullName evidence="6">ADP-dependent NAD(P)HX dehydratase</fullName>
    </alternativeName>
</protein>
<dbReference type="GO" id="GO:0110051">
    <property type="term" value="P:metabolite repair"/>
    <property type="evidence" value="ECO:0007669"/>
    <property type="project" value="TreeGrafter"/>
</dbReference>
<dbReference type="EMBL" id="BMGP01000003">
    <property type="protein sequence ID" value="GGF26030.1"/>
    <property type="molecule type" value="Genomic_DNA"/>
</dbReference>
<dbReference type="InterPro" id="IPR029056">
    <property type="entry name" value="Ribokinase-like"/>
</dbReference>
<feature type="binding site" evidence="6">
    <location>
        <position position="100"/>
    </location>
    <ligand>
        <name>(6S)-NADPHX</name>
        <dbReference type="ChEBI" id="CHEBI:64076"/>
    </ligand>
</feature>
<gene>
    <name evidence="6" type="primary">nnrD</name>
    <name evidence="8" type="ORF">GCM10011399_19350</name>
</gene>
<sequence length="299" mass="29971">MTDHQSPSLTFTDFGAADAAAFLAPPQPGDDKYSRGVLGVMTGSSSFPGAALLGVEGATRTGVGMVRYLGPGRATRMVLQRRPEVVTADGRVQAWLIGSGMAAEGRDPSVTAALIEVLSHGHPVVVDAGALDLLEHATGPVVITPHAGELLTLLSSHGISTSRADITADAEHWAALTAQLLGVTVLLKGHLTHVVGAAQAGNSADRALGPAVRVTAPTTELATAGSGDVLAGILGALVATHHEELDADDDGNGGVLARLAATAATLHGLAGERASGGGPIVALDIAHALPATIAALRAR</sequence>
<dbReference type="EC" id="4.2.1.136" evidence="6"/>
<reference evidence="8 9" key="1">
    <citation type="journal article" date="2014" name="Int. J. Syst. Evol. Microbiol.">
        <title>Complete genome sequence of Corynebacterium casei LMG S-19264T (=DSM 44701T), isolated from a smear-ripened cheese.</title>
        <authorList>
            <consortium name="US DOE Joint Genome Institute (JGI-PGF)"/>
            <person name="Walter F."/>
            <person name="Albersmeier A."/>
            <person name="Kalinowski J."/>
            <person name="Ruckert C."/>
        </authorList>
    </citation>
    <scope>NUCLEOTIDE SEQUENCE [LARGE SCALE GENOMIC DNA]</scope>
    <source>
        <strain evidence="8 9">CGMCC 1.12976</strain>
    </source>
</reference>
<keyword evidence="2 6" id="KW-0067">ATP-binding</keyword>
<feature type="binding site" evidence="6">
    <location>
        <position position="228"/>
    </location>
    <ligand>
        <name>(6S)-NADPHX</name>
        <dbReference type="ChEBI" id="CHEBI:64076"/>
    </ligand>
</feature>
<feature type="domain" description="YjeF C-terminal" evidence="7">
    <location>
        <begin position="15"/>
        <end position="296"/>
    </location>
</feature>
<dbReference type="SUPFAM" id="SSF53613">
    <property type="entry name" value="Ribokinase-like"/>
    <property type="match status" value="1"/>
</dbReference>
<dbReference type="InterPro" id="IPR000631">
    <property type="entry name" value="CARKD"/>
</dbReference>
<keyword evidence="1 6" id="KW-0547">Nucleotide-binding</keyword>
<dbReference type="GO" id="GO:0005524">
    <property type="term" value="F:ATP binding"/>
    <property type="evidence" value="ECO:0007669"/>
    <property type="project" value="UniProtKB-KW"/>
</dbReference>
<comment type="catalytic activity">
    <reaction evidence="6">
        <text>(6S)-NADPHX + ADP = AMP + phosphate + NADPH + H(+)</text>
        <dbReference type="Rhea" id="RHEA:32235"/>
        <dbReference type="ChEBI" id="CHEBI:15378"/>
        <dbReference type="ChEBI" id="CHEBI:43474"/>
        <dbReference type="ChEBI" id="CHEBI:57783"/>
        <dbReference type="ChEBI" id="CHEBI:64076"/>
        <dbReference type="ChEBI" id="CHEBI:456215"/>
        <dbReference type="ChEBI" id="CHEBI:456216"/>
        <dbReference type="EC" id="4.2.1.136"/>
    </reaction>
</comment>
<accession>A0A917B5W3</accession>
<dbReference type="RefSeq" id="WP_188677423.1">
    <property type="nucleotide sequence ID" value="NZ_BMGP01000003.1"/>
</dbReference>
<evidence type="ECO:0000256" key="6">
    <source>
        <dbReference type="HAMAP-Rule" id="MF_01965"/>
    </source>
</evidence>
<dbReference type="Pfam" id="PF01256">
    <property type="entry name" value="Carb_kinase"/>
    <property type="match status" value="1"/>
</dbReference>
<evidence type="ECO:0000256" key="3">
    <source>
        <dbReference type="ARBA" id="ARBA00022857"/>
    </source>
</evidence>
<comment type="subunit">
    <text evidence="6">Homotetramer.</text>
</comment>
<dbReference type="Gene3D" id="3.40.1190.20">
    <property type="match status" value="1"/>
</dbReference>